<evidence type="ECO:0000313" key="1">
    <source>
        <dbReference type="EMBL" id="GBH33226.1"/>
    </source>
</evidence>
<keyword evidence="2" id="KW-1185">Reference proteome</keyword>
<evidence type="ECO:0008006" key="3">
    <source>
        <dbReference type="Google" id="ProtNLM"/>
    </source>
</evidence>
<organism evidence="1 2">
    <name type="scientific">Nitrosopumilus zosterae</name>
    <dbReference type="NCBI Taxonomy" id="718286"/>
    <lineage>
        <taxon>Archaea</taxon>
        <taxon>Nitrososphaerota</taxon>
        <taxon>Nitrososphaeria</taxon>
        <taxon>Nitrosopumilales</taxon>
        <taxon>Nitrosopumilaceae</taxon>
        <taxon>Nitrosopumilus</taxon>
    </lineage>
</organism>
<proteinExistence type="predicted"/>
<comment type="caution">
    <text evidence="1">The sequence shown here is derived from an EMBL/GenBank/DDBJ whole genome shotgun (WGS) entry which is preliminary data.</text>
</comment>
<dbReference type="EMBL" id="BGKI01000001">
    <property type="protein sequence ID" value="GBH33226.1"/>
    <property type="molecule type" value="Genomic_DNA"/>
</dbReference>
<accession>A0A2S2KNP1</accession>
<dbReference type="PANTHER" id="PTHR40696">
    <property type="entry name" value="DUF371 FAMILY PROTEIN"/>
    <property type="match status" value="1"/>
</dbReference>
<reference evidence="1 2" key="1">
    <citation type="submission" date="2018-05" db="EMBL/GenBank/DDBJ databases">
        <title>genome sequencing of Nitrosopumilus sp. NM25.</title>
        <authorList>
            <person name="Mori K."/>
            <person name="Nakagawa T."/>
        </authorList>
    </citation>
    <scope>NUCLEOTIDE SEQUENCE [LARGE SCALE GENOMIC DNA]</scope>
    <source>
        <strain evidence="1 2">NM25</strain>
    </source>
</reference>
<protein>
    <recommendedName>
        <fullName evidence="3">DUF371 domain-containing protein</fullName>
    </recommendedName>
</protein>
<dbReference type="Gene3D" id="2.60.120.630">
    <property type="entry name" value="mth639 domain like"/>
    <property type="match status" value="1"/>
</dbReference>
<dbReference type="InterPro" id="IPR023131">
    <property type="entry name" value="Mth639-like_dom_sf"/>
</dbReference>
<name>A0A2S2KNP1_9ARCH</name>
<gene>
    <name evidence="1" type="ORF">NZNM25_00170</name>
</gene>
<dbReference type="AlphaFoldDB" id="A0A2S2KNP1"/>
<sequence length="146" mass="16396">MSFFYSSIVKFEIEFFGHENIRSNHQKTIEITKESHLTPQGDCIVGVNATSSCADLPLELKNKLKNSNSKIKFTISVGDDEFILEGRGHPELILAHTKDIVIRKSDFICPRTLAIKCDKASDLLPRTMVSLLQNPKTKGTFTIDID</sequence>
<dbReference type="Proteomes" id="UP000245829">
    <property type="component" value="Unassembled WGS sequence"/>
</dbReference>
<evidence type="ECO:0000313" key="2">
    <source>
        <dbReference type="Proteomes" id="UP000245829"/>
    </source>
</evidence>
<dbReference type="InterPro" id="IPR007171">
    <property type="entry name" value="DUF371"/>
</dbReference>
<dbReference type="PANTHER" id="PTHR40696:SF1">
    <property type="entry name" value="DUF371 DOMAIN-CONTAINING PROTEIN"/>
    <property type="match status" value="1"/>
</dbReference>
<dbReference type="Pfam" id="PF04027">
    <property type="entry name" value="DUF371"/>
    <property type="match status" value="1"/>
</dbReference>